<keyword evidence="3" id="KW-1185">Reference proteome</keyword>
<feature type="transmembrane region" description="Helical" evidence="1">
    <location>
        <begin position="6"/>
        <end position="28"/>
    </location>
</feature>
<sequence length="107" mass="11898">MTTADYLLLVIGMGLVTYLPRWLPLALLTRRQLPEWLVTWLEFVPAAILGALLAPALVATGEPRRLDLLRPELFAAMPTFIFAFKTRSFAGTVVVGMLAFWLIGLLV</sequence>
<dbReference type="Proteomes" id="UP001317705">
    <property type="component" value="Chromosome"/>
</dbReference>
<organism evidence="2 3">
    <name type="scientific">Geotalea uraniireducens</name>
    <dbReference type="NCBI Taxonomy" id="351604"/>
    <lineage>
        <taxon>Bacteria</taxon>
        <taxon>Pseudomonadati</taxon>
        <taxon>Thermodesulfobacteriota</taxon>
        <taxon>Desulfuromonadia</taxon>
        <taxon>Geobacterales</taxon>
        <taxon>Geobacteraceae</taxon>
        <taxon>Geotalea</taxon>
    </lineage>
</organism>
<dbReference type="Pfam" id="PF05437">
    <property type="entry name" value="AzlD"/>
    <property type="match status" value="1"/>
</dbReference>
<keyword evidence="1" id="KW-0472">Membrane</keyword>
<accession>A0ABM8EH94</accession>
<feature type="transmembrane region" description="Helical" evidence="1">
    <location>
        <begin position="40"/>
        <end position="60"/>
    </location>
</feature>
<evidence type="ECO:0000256" key="1">
    <source>
        <dbReference type="SAM" id="Phobius"/>
    </source>
</evidence>
<keyword evidence="1" id="KW-1133">Transmembrane helix</keyword>
<dbReference type="InterPro" id="IPR008407">
    <property type="entry name" value="Brnchd-chn_aa_trnsp_AzlD"/>
</dbReference>
<evidence type="ECO:0000313" key="2">
    <source>
        <dbReference type="EMBL" id="BDV41799.1"/>
    </source>
</evidence>
<protein>
    <submittedName>
        <fullName evidence="2">AzlD family membrane protein</fullName>
    </submittedName>
</protein>
<keyword evidence="1" id="KW-0812">Transmembrane</keyword>
<evidence type="ECO:0000313" key="3">
    <source>
        <dbReference type="Proteomes" id="UP001317705"/>
    </source>
</evidence>
<proteinExistence type="predicted"/>
<dbReference type="RefSeq" id="WP_282001850.1">
    <property type="nucleotide sequence ID" value="NZ_AP027151.1"/>
</dbReference>
<gene>
    <name evidence="2" type="ORF">GURASL_07220</name>
</gene>
<feature type="transmembrane region" description="Helical" evidence="1">
    <location>
        <begin position="80"/>
        <end position="106"/>
    </location>
</feature>
<reference evidence="2 3" key="1">
    <citation type="submission" date="2022-12" db="EMBL/GenBank/DDBJ databases">
        <title>Polyphasic characterization of Geotalea uranireducens NIT-SL11 newly isolated from a complex of sewage sludge and microbially reduced graphene oxide.</title>
        <authorList>
            <person name="Xie L."/>
            <person name="Yoshida N."/>
            <person name="Meng L."/>
        </authorList>
    </citation>
    <scope>NUCLEOTIDE SEQUENCE [LARGE SCALE GENOMIC DNA]</scope>
    <source>
        <strain evidence="2 3">NIT-SL11</strain>
    </source>
</reference>
<name>A0ABM8EH94_9BACT</name>
<dbReference type="EMBL" id="AP027151">
    <property type="protein sequence ID" value="BDV41799.1"/>
    <property type="molecule type" value="Genomic_DNA"/>
</dbReference>